<proteinExistence type="predicted"/>
<evidence type="ECO:0000256" key="2">
    <source>
        <dbReference type="ARBA" id="ARBA00022840"/>
    </source>
</evidence>
<evidence type="ECO:0000313" key="4">
    <source>
        <dbReference type="EMBL" id="GAH51082.1"/>
    </source>
</evidence>
<keyword evidence="1" id="KW-0547">Nucleotide-binding</keyword>
<dbReference type="InterPro" id="IPR027417">
    <property type="entry name" value="P-loop_NTPase"/>
</dbReference>
<dbReference type="Gene3D" id="3.30.450.90">
    <property type="match status" value="1"/>
</dbReference>
<dbReference type="GO" id="GO:0005886">
    <property type="term" value="C:plasma membrane"/>
    <property type="evidence" value="ECO:0007669"/>
    <property type="project" value="TreeGrafter"/>
</dbReference>
<evidence type="ECO:0000256" key="1">
    <source>
        <dbReference type="ARBA" id="ARBA00022741"/>
    </source>
</evidence>
<dbReference type="GO" id="GO:0016887">
    <property type="term" value="F:ATP hydrolysis activity"/>
    <property type="evidence" value="ECO:0007669"/>
    <property type="project" value="TreeGrafter"/>
</dbReference>
<dbReference type="EMBL" id="BARU01024595">
    <property type="protein sequence ID" value="GAH51082.1"/>
    <property type="molecule type" value="Genomic_DNA"/>
</dbReference>
<dbReference type="PANTHER" id="PTHR30258:SF1">
    <property type="entry name" value="PROTEIN TRANSPORT PROTEIN HOFB HOMOLOG"/>
    <property type="match status" value="1"/>
</dbReference>
<feature type="non-terminal residue" evidence="4">
    <location>
        <position position="1"/>
    </location>
</feature>
<dbReference type="GO" id="GO:0005524">
    <property type="term" value="F:ATP binding"/>
    <property type="evidence" value="ECO:0007669"/>
    <property type="project" value="UniProtKB-KW"/>
</dbReference>
<dbReference type="PANTHER" id="PTHR30258">
    <property type="entry name" value="TYPE II SECRETION SYSTEM PROTEIN GSPE-RELATED"/>
    <property type="match status" value="1"/>
</dbReference>
<gene>
    <name evidence="4" type="ORF">S03H2_39740</name>
</gene>
<dbReference type="Pfam" id="PF00437">
    <property type="entry name" value="T2SSE"/>
    <property type="match status" value="1"/>
</dbReference>
<evidence type="ECO:0000259" key="3">
    <source>
        <dbReference type="Pfam" id="PF00437"/>
    </source>
</evidence>
<sequence length="64" mass="7256">SPLPNKLKAAVTSRLKIMSDLDISERRVPQDGRIKIRMKSKTVEFRVSTLPTLFGENKEKNSIS</sequence>
<feature type="domain" description="Bacterial type II secretion system protein E" evidence="3">
    <location>
        <begin position="6"/>
        <end position="57"/>
    </location>
</feature>
<dbReference type="AlphaFoldDB" id="X1G1H1"/>
<organism evidence="4">
    <name type="scientific">marine sediment metagenome</name>
    <dbReference type="NCBI Taxonomy" id="412755"/>
    <lineage>
        <taxon>unclassified sequences</taxon>
        <taxon>metagenomes</taxon>
        <taxon>ecological metagenomes</taxon>
    </lineage>
</organism>
<accession>X1G1H1</accession>
<protein>
    <recommendedName>
        <fullName evidence="3">Bacterial type II secretion system protein E domain-containing protein</fullName>
    </recommendedName>
</protein>
<name>X1G1H1_9ZZZZ</name>
<keyword evidence="2" id="KW-0067">ATP-binding</keyword>
<dbReference type="SUPFAM" id="SSF52540">
    <property type="entry name" value="P-loop containing nucleoside triphosphate hydrolases"/>
    <property type="match status" value="1"/>
</dbReference>
<dbReference type="InterPro" id="IPR001482">
    <property type="entry name" value="T2SS/T4SS_dom"/>
</dbReference>
<comment type="caution">
    <text evidence="4">The sequence shown here is derived from an EMBL/GenBank/DDBJ whole genome shotgun (WGS) entry which is preliminary data.</text>
</comment>
<reference evidence="4" key="1">
    <citation type="journal article" date="2014" name="Front. Microbiol.">
        <title>High frequency of phylogenetically diverse reductive dehalogenase-homologous genes in deep subseafloor sedimentary metagenomes.</title>
        <authorList>
            <person name="Kawai M."/>
            <person name="Futagami T."/>
            <person name="Toyoda A."/>
            <person name="Takaki Y."/>
            <person name="Nishi S."/>
            <person name="Hori S."/>
            <person name="Arai W."/>
            <person name="Tsubouchi T."/>
            <person name="Morono Y."/>
            <person name="Uchiyama I."/>
            <person name="Ito T."/>
            <person name="Fujiyama A."/>
            <person name="Inagaki F."/>
            <person name="Takami H."/>
        </authorList>
    </citation>
    <scope>NUCLEOTIDE SEQUENCE</scope>
    <source>
        <strain evidence="4">Expedition CK06-06</strain>
    </source>
</reference>